<gene>
    <name evidence="9" type="ORF">CLOHYLEM_06346</name>
</gene>
<protein>
    <recommendedName>
        <fullName evidence="3">histidine kinase</fullName>
        <ecNumber evidence="3">2.7.13.3</ecNumber>
    </recommendedName>
</protein>
<dbReference type="HOGENOM" id="CLU_000445_89_3_9"/>
<evidence type="ECO:0000256" key="1">
    <source>
        <dbReference type="ARBA" id="ARBA00000085"/>
    </source>
</evidence>
<dbReference type="InterPro" id="IPR004358">
    <property type="entry name" value="Sig_transdc_His_kin-like_C"/>
</dbReference>
<evidence type="ECO:0000256" key="7">
    <source>
        <dbReference type="ARBA" id="ARBA00023012"/>
    </source>
</evidence>
<dbReference type="InterPro" id="IPR050351">
    <property type="entry name" value="BphY/WalK/GraS-like"/>
</dbReference>
<keyword evidence="4" id="KW-0597">Phosphoprotein</keyword>
<evidence type="ECO:0000256" key="5">
    <source>
        <dbReference type="ARBA" id="ARBA00022679"/>
    </source>
</evidence>
<evidence type="ECO:0000256" key="4">
    <source>
        <dbReference type="ARBA" id="ARBA00022553"/>
    </source>
</evidence>
<dbReference type="InterPro" id="IPR036890">
    <property type="entry name" value="HATPase_C_sf"/>
</dbReference>
<comment type="caution">
    <text evidence="9">The sequence shown here is derived from an EMBL/GenBank/DDBJ whole genome shotgun (WGS) entry which is preliminary data.</text>
</comment>
<dbReference type="Proteomes" id="UP000004893">
    <property type="component" value="Unassembled WGS sequence"/>
</dbReference>
<evidence type="ECO:0000256" key="3">
    <source>
        <dbReference type="ARBA" id="ARBA00012438"/>
    </source>
</evidence>
<reference evidence="9" key="2">
    <citation type="submission" date="2013-06" db="EMBL/GenBank/DDBJ databases">
        <title>Draft genome sequence of Clostridium hylemonae (DSM 15053).</title>
        <authorList>
            <person name="Sudarsanam P."/>
            <person name="Ley R."/>
            <person name="Guruge J."/>
            <person name="Turnbaugh P.J."/>
            <person name="Mahowald M."/>
            <person name="Liep D."/>
            <person name="Gordon J."/>
        </authorList>
    </citation>
    <scope>NUCLEOTIDE SEQUENCE</scope>
    <source>
        <strain evidence="9">DSM 15053</strain>
    </source>
</reference>
<evidence type="ECO:0000256" key="6">
    <source>
        <dbReference type="ARBA" id="ARBA00022777"/>
    </source>
</evidence>
<dbReference type="SMART" id="SM00388">
    <property type="entry name" value="HisKA"/>
    <property type="match status" value="1"/>
</dbReference>
<accession>C0C2P0</accession>
<dbReference type="PRINTS" id="PR00344">
    <property type="entry name" value="BCTRLSENSOR"/>
</dbReference>
<keyword evidence="10" id="KW-1185">Reference proteome</keyword>
<dbReference type="RefSeq" id="WP_006443707.1">
    <property type="nucleotide sequence ID" value="NZ_CP036524.1"/>
</dbReference>
<dbReference type="SMART" id="SM00387">
    <property type="entry name" value="HATPase_c"/>
    <property type="match status" value="1"/>
</dbReference>
<dbReference type="Pfam" id="PF00512">
    <property type="entry name" value="HisKA"/>
    <property type="match status" value="1"/>
</dbReference>
<dbReference type="CDD" id="cd00075">
    <property type="entry name" value="HATPase"/>
    <property type="match status" value="1"/>
</dbReference>
<dbReference type="InterPro" id="IPR003594">
    <property type="entry name" value="HATPase_dom"/>
</dbReference>
<dbReference type="InterPro" id="IPR005467">
    <property type="entry name" value="His_kinase_dom"/>
</dbReference>
<dbReference type="InterPro" id="IPR003661">
    <property type="entry name" value="HisK_dim/P_dom"/>
</dbReference>
<dbReference type="PROSITE" id="PS50109">
    <property type="entry name" value="HIS_KIN"/>
    <property type="match status" value="1"/>
</dbReference>
<feature type="domain" description="Histidine kinase" evidence="8">
    <location>
        <begin position="93"/>
        <end position="306"/>
    </location>
</feature>
<dbReference type="STRING" id="553973.CLOHYLEM_06346"/>
<dbReference type="eggNOG" id="COG2205">
    <property type="taxonomic scope" value="Bacteria"/>
</dbReference>
<dbReference type="InterPro" id="IPR036097">
    <property type="entry name" value="HisK_dim/P_sf"/>
</dbReference>
<dbReference type="SUPFAM" id="SSF55874">
    <property type="entry name" value="ATPase domain of HSP90 chaperone/DNA topoisomerase II/histidine kinase"/>
    <property type="match status" value="1"/>
</dbReference>
<organism evidence="9 10">
    <name type="scientific">[Clostridium] hylemonae DSM 15053</name>
    <dbReference type="NCBI Taxonomy" id="553973"/>
    <lineage>
        <taxon>Bacteria</taxon>
        <taxon>Bacillati</taxon>
        <taxon>Bacillota</taxon>
        <taxon>Clostridia</taxon>
        <taxon>Lachnospirales</taxon>
        <taxon>Lachnospiraceae</taxon>
    </lineage>
</organism>
<evidence type="ECO:0000256" key="2">
    <source>
        <dbReference type="ARBA" id="ARBA00004370"/>
    </source>
</evidence>
<dbReference type="GO" id="GO:0004721">
    <property type="term" value="F:phosphoprotein phosphatase activity"/>
    <property type="evidence" value="ECO:0007669"/>
    <property type="project" value="TreeGrafter"/>
</dbReference>
<dbReference type="Gene3D" id="3.30.565.10">
    <property type="entry name" value="Histidine kinase-like ATPase, C-terminal domain"/>
    <property type="match status" value="1"/>
</dbReference>
<dbReference type="Pfam" id="PF02518">
    <property type="entry name" value="HATPase_c"/>
    <property type="match status" value="1"/>
</dbReference>
<keyword evidence="5" id="KW-0808">Transferase</keyword>
<dbReference type="AlphaFoldDB" id="C0C2P0"/>
<dbReference type="CDD" id="cd00082">
    <property type="entry name" value="HisKA"/>
    <property type="match status" value="1"/>
</dbReference>
<dbReference type="Gene3D" id="1.10.287.130">
    <property type="match status" value="1"/>
</dbReference>
<dbReference type="GO" id="GO:0000155">
    <property type="term" value="F:phosphorelay sensor kinase activity"/>
    <property type="evidence" value="ECO:0007669"/>
    <property type="project" value="InterPro"/>
</dbReference>
<dbReference type="PANTHER" id="PTHR45453:SF1">
    <property type="entry name" value="PHOSPHATE REGULON SENSOR PROTEIN PHOR"/>
    <property type="match status" value="1"/>
</dbReference>
<comment type="subcellular location">
    <subcellularLocation>
        <location evidence="2">Membrane</location>
    </subcellularLocation>
</comment>
<dbReference type="GO" id="GO:0005886">
    <property type="term" value="C:plasma membrane"/>
    <property type="evidence" value="ECO:0007669"/>
    <property type="project" value="TreeGrafter"/>
</dbReference>
<keyword evidence="7" id="KW-0902">Two-component regulatory system</keyword>
<dbReference type="PANTHER" id="PTHR45453">
    <property type="entry name" value="PHOSPHATE REGULON SENSOR PROTEIN PHOR"/>
    <property type="match status" value="1"/>
</dbReference>
<evidence type="ECO:0000313" key="10">
    <source>
        <dbReference type="Proteomes" id="UP000004893"/>
    </source>
</evidence>
<evidence type="ECO:0000313" key="9">
    <source>
        <dbReference type="EMBL" id="EEG73664.1"/>
    </source>
</evidence>
<proteinExistence type="predicted"/>
<name>C0C2P0_9FIRM</name>
<evidence type="ECO:0000259" key="8">
    <source>
        <dbReference type="PROSITE" id="PS50109"/>
    </source>
</evidence>
<dbReference type="EMBL" id="ABYI02000023">
    <property type="protein sequence ID" value="EEG73664.1"/>
    <property type="molecule type" value="Genomic_DNA"/>
</dbReference>
<dbReference type="GO" id="GO:0016036">
    <property type="term" value="P:cellular response to phosphate starvation"/>
    <property type="evidence" value="ECO:0007669"/>
    <property type="project" value="TreeGrafter"/>
</dbReference>
<dbReference type="SUPFAM" id="SSF47384">
    <property type="entry name" value="Homodimeric domain of signal transducing histidine kinase"/>
    <property type="match status" value="1"/>
</dbReference>
<comment type="catalytic activity">
    <reaction evidence="1">
        <text>ATP + protein L-histidine = ADP + protein N-phospho-L-histidine.</text>
        <dbReference type="EC" id="2.7.13.3"/>
    </reaction>
</comment>
<keyword evidence="6 9" id="KW-0418">Kinase</keyword>
<sequence length="308" mass="34796">MWIWIAGAALAGAVFGVGAARLAGRKCRQRELGEISDLAAHILNGTEIAGRAACEETLYARIENQLIRIQRMTRGKQEEAEKSRERIQQLITEIAHQMRTPLVNMETYLEFLQDEDISQEEAEEYVTAVQLSEQKLHFLVESFIKMSRLEHHIIQIKKEETDLAATIFSVVSQMRKKAGEKGIRIYAEVPENLFCPHDANWLGEALVNVLDNAVKYSADGGSIELSAVKNDMFLRIRIQDHGIGIEEGEENKVFQRFYRGRRVTAEEGFGIGLYLAREIITRHGGFMKISREEPGIAAEIYLEASGCQ</sequence>
<dbReference type="EC" id="2.7.13.3" evidence="3"/>
<reference evidence="9" key="1">
    <citation type="submission" date="2009-02" db="EMBL/GenBank/DDBJ databases">
        <authorList>
            <person name="Fulton L."/>
            <person name="Clifton S."/>
            <person name="Fulton B."/>
            <person name="Xu J."/>
            <person name="Minx P."/>
            <person name="Pepin K.H."/>
            <person name="Johnson M."/>
            <person name="Bhonagiri V."/>
            <person name="Nash W.E."/>
            <person name="Mardis E.R."/>
            <person name="Wilson R.K."/>
        </authorList>
    </citation>
    <scope>NUCLEOTIDE SEQUENCE [LARGE SCALE GENOMIC DNA]</scope>
    <source>
        <strain evidence="9">DSM 15053</strain>
    </source>
</reference>